<dbReference type="EnsemblProtists" id="EOD18582">
    <property type="protein sequence ID" value="EOD18582"/>
    <property type="gene ID" value="EMIHUDRAFT_445111"/>
</dbReference>
<sequence>MFDTSMRLTWPRWPSSASSNNGDESPGDNLGATSDGAATAGSGGCEVVEVFKPRAGIRIGISLMRSCPAHPTVRTVVPGSLAAQRRSEDAPIISTFDRILAINGDKPRTARDAAAMIRDAQGCVRIRLLRRPPVFVTDSALKLQRRWRQRRGSLAYKRCRPGLLGWLERAQIRLGAYGPDGAARQRDLEEFEGDCALAAIHA</sequence>
<dbReference type="SUPFAM" id="SSF50156">
    <property type="entry name" value="PDZ domain-like"/>
    <property type="match status" value="1"/>
</dbReference>
<dbReference type="PaxDb" id="2903-EOD18582"/>
<dbReference type="Gene3D" id="2.30.42.10">
    <property type="match status" value="1"/>
</dbReference>
<evidence type="ECO:0000259" key="2">
    <source>
        <dbReference type="PROSITE" id="PS50106"/>
    </source>
</evidence>
<dbReference type="InterPro" id="IPR001478">
    <property type="entry name" value="PDZ"/>
</dbReference>
<name>A0A0D3J4Z7_EMIH1</name>
<evidence type="ECO:0000313" key="3">
    <source>
        <dbReference type="EnsemblProtists" id="EOD18582"/>
    </source>
</evidence>
<dbReference type="KEGG" id="ehx:EMIHUDRAFT_445111"/>
<dbReference type="PROSITE" id="PS50106">
    <property type="entry name" value="PDZ"/>
    <property type="match status" value="1"/>
</dbReference>
<feature type="region of interest" description="Disordered" evidence="1">
    <location>
        <begin position="1"/>
        <end position="41"/>
    </location>
</feature>
<dbReference type="AlphaFoldDB" id="A0A0D3J4Z7"/>
<reference evidence="4" key="1">
    <citation type="journal article" date="2013" name="Nature">
        <title>Pan genome of the phytoplankton Emiliania underpins its global distribution.</title>
        <authorList>
            <person name="Read B.A."/>
            <person name="Kegel J."/>
            <person name="Klute M.J."/>
            <person name="Kuo A."/>
            <person name="Lefebvre S.C."/>
            <person name="Maumus F."/>
            <person name="Mayer C."/>
            <person name="Miller J."/>
            <person name="Monier A."/>
            <person name="Salamov A."/>
            <person name="Young J."/>
            <person name="Aguilar M."/>
            <person name="Claverie J.M."/>
            <person name="Frickenhaus S."/>
            <person name="Gonzalez K."/>
            <person name="Herman E.K."/>
            <person name="Lin Y.C."/>
            <person name="Napier J."/>
            <person name="Ogata H."/>
            <person name="Sarno A.F."/>
            <person name="Shmutz J."/>
            <person name="Schroeder D."/>
            <person name="de Vargas C."/>
            <person name="Verret F."/>
            <person name="von Dassow P."/>
            <person name="Valentin K."/>
            <person name="Van de Peer Y."/>
            <person name="Wheeler G."/>
            <person name="Dacks J.B."/>
            <person name="Delwiche C.F."/>
            <person name="Dyhrman S.T."/>
            <person name="Glockner G."/>
            <person name="John U."/>
            <person name="Richards T."/>
            <person name="Worden A.Z."/>
            <person name="Zhang X."/>
            <person name="Grigoriev I.V."/>
            <person name="Allen A.E."/>
            <person name="Bidle K."/>
            <person name="Borodovsky M."/>
            <person name="Bowler C."/>
            <person name="Brownlee C."/>
            <person name="Cock J.M."/>
            <person name="Elias M."/>
            <person name="Gladyshev V.N."/>
            <person name="Groth M."/>
            <person name="Guda C."/>
            <person name="Hadaegh A."/>
            <person name="Iglesias-Rodriguez M.D."/>
            <person name="Jenkins J."/>
            <person name="Jones B.M."/>
            <person name="Lawson T."/>
            <person name="Leese F."/>
            <person name="Lindquist E."/>
            <person name="Lobanov A."/>
            <person name="Lomsadze A."/>
            <person name="Malik S.B."/>
            <person name="Marsh M.E."/>
            <person name="Mackinder L."/>
            <person name="Mock T."/>
            <person name="Mueller-Roeber B."/>
            <person name="Pagarete A."/>
            <person name="Parker M."/>
            <person name="Probert I."/>
            <person name="Quesneville H."/>
            <person name="Raines C."/>
            <person name="Rensing S.A."/>
            <person name="Riano-Pachon D.M."/>
            <person name="Richier S."/>
            <person name="Rokitta S."/>
            <person name="Shiraiwa Y."/>
            <person name="Soanes D.M."/>
            <person name="van der Giezen M."/>
            <person name="Wahlund T.M."/>
            <person name="Williams B."/>
            <person name="Wilson W."/>
            <person name="Wolfe G."/>
            <person name="Wurch L.L."/>
        </authorList>
    </citation>
    <scope>NUCLEOTIDE SEQUENCE</scope>
</reference>
<proteinExistence type="predicted"/>
<dbReference type="RefSeq" id="XP_005771011.1">
    <property type="nucleotide sequence ID" value="XM_005770954.1"/>
</dbReference>
<organism evidence="3 4">
    <name type="scientific">Emiliania huxleyi (strain CCMP1516)</name>
    <dbReference type="NCBI Taxonomy" id="280463"/>
    <lineage>
        <taxon>Eukaryota</taxon>
        <taxon>Haptista</taxon>
        <taxon>Haptophyta</taxon>
        <taxon>Prymnesiophyceae</taxon>
        <taxon>Isochrysidales</taxon>
        <taxon>Noelaerhabdaceae</taxon>
        <taxon>Emiliania</taxon>
    </lineage>
</organism>
<dbReference type="InterPro" id="IPR036034">
    <property type="entry name" value="PDZ_sf"/>
</dbReference>
<evidence type="ECO:0000256" key="1">
    <source>
        <dbReference type="SAM" id="MobiDB-lite"/>
    </source>
</evidence>
<protein>
    <recommendedName>
        <fullName evidence="2">PDZ domain-containing protein</fullName>
    </recommendedName>
</protein>
<dbReference type="Proteomes" id="UP000013827">
    <property type="component" value="Unassembled WGS sequence"/>
</dbReference>
<keyword evidence="4" id="KW-1185">Reference proteome</keyword>
<feature type="compositionally biased region" description="Low complexity" evidence="1">
    <location>
        <begin position="31"/>
        <end position="40"/>
    </location>
</feature>
<reference evidence="3" key="2">
    <citation type="submission" date="2024-10" db="UniProtKB">
        <authorList>
            <consortium name="EnsemblProtists"/>
        </authorList>
    </citation>
    <scope>IDENTIFICATION</scope>
</reference>
<dbReference type="HOGENOM" id="CLU_1356869_0_0_1"/>
<accession>A0A0D3J4Z7</accession>
<feature type="domain" description="PDZ" evidence="2">
    <location>
        <begin position="47"/>
        <end position="132"/>
    </location>
</feature>
<evidence type="ECO:0000313" key="4">
    <source>
        <dbReference type="Proteomes" id="UP000013827"/>
    </source>
</evidence>
<dbReference type="GeneID" id="17264144"/>